<reference evidence="3" key="1">
    <citation type="submission" date="2023-09" db="EMBL/GenBank/DDBJ databases">
        <authorList>
            <person name="Li S."/>
            <person name="Li X."/>
            <person name="Zhang C."/>
            <person name="Zhao Z."/>
        </authorList>
    </citation>
    <scope>NUCLEOTIDE SEQUENCE [LARGE SCALE GENOMIC DNA]</scope>
    <source>
        <strain evidence="3">SQ149</strain>
    </source>
</reference>
<gene>
    <name evidence="2" type="ORF">RGQ13_19295</name>
</gene>
<protein>
    <submittedName>
        <fullName evidence="2">ATP-binding protein</fullName>
    </submittedName>
</protein>
<evidence type="ECO:0000313" key="3">
    <source>
        <dbReference type="Proteomes" id="UP001258994"/>
    </source>
</evidence>
<proteinExistence type="predicted"/>
<dbReference type="Proteomes" id="UP001258994">
    <property type="component" value="Chromosome"/>
</dbReference>
<name>A0ABY9TZT9_9GAMM</name>
<keyword evidence="2" id="KW-0067">ATP-binding</keyword>
<dbReference type="InterPro" id="IPR003594">
    <property type="entry name" value="HATPase_dom"/>
</dbReference>
<accession>A0ABY9TZT9</accession>
<dbReference type="RefSeq" id="WP_348393438.1">
    <property type="nucleotide sequence ID" value="NZ_CP134145.1"/>
</dbReference>
<dbReference type="InterPro" id="IPR036890">
    <property type="entry name" value="HATPase_C_sf"/>
</dbReference>
<organism evidence="2 3">
    <name type="scientific">Thalassotalea psychrophila</name>
    <dbReference type="NCBI Taxonomy" id="3065647"/>
    <lineage>
        <taxon>Bacteria</taxon>
        <taxon>Pseudomonadati</taxon>
        <taxon>Pseudomonadota</taxon>
        <taxon>Gammaproteobacteria</taxon>
        <taxon>Alteromonadales</taxon>
        <taxon>Colwelliaceae</taxon>
        <taxon>Thalassotalea</taxon>
    </lineage>
</organism>
<dbReference type="EMBL" id="CP134145">
    <property type="protein sequence ID" value="WNC74333.1"/>
    <property type="molecule type" value="Genomic_DNA"/>
</dbReference>
<dbReference type="SUPFAM" id="SSF55874">
    <property type="entry name" value="ATPase domain of HSP90 chaperone/DNA topoisomerase II/histidine kinase"/>
    <property type="match status" value="1"/>
</dbReference>
<sequence length="79" mass="8610">MLKRHLPLYDGIGIKKEDRDRVINAYQRGANDSDLGNSYGLGVAFASVISEWHKGELQINSSATLGGTKVILILPNQAN</sequence>
<dbReference type="Pfam" id="PF02518">
    <property type="entry name" value="HATPase_c"/>
    <property type="match status" value="1"/>
</dbReference>
<dbReference type="Gene3D" id="3.30.565.10">
    <property type="entry name" value="Histidine kinase-like ATPase, C-terminal domain"/>
    <property type="match status" value="1"/>
</dbReference>
<dbReference type="GO" id="GO:0005524">
    <property type="term" value="F:ATP binding"/>
    <property type="evidence" value="ECO:0007669"/>
    <property type="project" value="UniProtKB-KW"/>
</dbReference>
<feature type="domain" description="Histidine kinase/HSP90-like ATPase" evidence="1">
    <location>
        <begin position="10"/>
        <end position="76"/>
    </location>
</feature>
<evidence type="ECO:0000259" key="1">
    <source>
        <dbReference type="Pfam" id="PF02518"/>
    </source>
</evidence>
<keyword evidence="2" id="KW-0547">Nucleotide-binding</keyword>
<evidence type="ECO:0000313" key="2">
    <source>
        <dbReference type="EMBL" id="WNC74333.1"/>
    </source>
</evidence>
<keyword evidence="3" id="KW-1185">Reference proteome</keyword>